<comment type="caution">
    <text evidence="2">The sequence shown here is derived from an EMBL/GenBank/DDBJ whole genome shotgun (WGS) entry which is preliminary data.</text>
</comment>
<evidence type="ECO:0000256" key="1">
    <source>
        <dbReference type="SAM" id="MobiDB-lite"/>
    </source>
</evidence>
<feature type="compositionally biased region" description="Polar residues" evidence="1">
    <location>
        <begin position="329"/>
        <end position="349"/>
    </location>
</feature>
<name>A0AAN8N329_9PEZI</name>
<evidence type="ECO:0000313" key="2">
    <source>
        <dbReference type="EMBL" id="KAK6510845.1"/>
    </source>
</evidence>
<feature type="compositionally biased region" description="Polar residues" evidence="1">
    <location>
        <begin position="455"/>
        <end position="469"/>
    </location>
</feature>
<dbReference type="Proteomes" id="UP001307849">
    <property type="component" value="Unassembled WGS sequence"/>
</dbReference>
<feature type="compositionally biased region" description="Basic and acidic residues" evidence="1">
    <location>
        <begin position="1125"/>
        <end position="1146"/>
    </location>
</feature>
<gene>
    <name evidence="2" type="ORF">TWF506_009939</name>
</gene>
<dbReference type="AlphaFoldDB" id="A0AAN8N329"/>
<sequence length="1146" mass="127671">MAGMGWTPGRQSSSYLPGRGFNPGFRGLAFGGGGAYTYGGYNYYLNRYGYNLAANPMWAAPQYKANLAVGARGVAGTTVGMGISAPPLPPRNAPTNRNVPQRRPQQHRGNQQNATKNYSHSANSIHPTALHNPRQPVFNPPLASGTASYHPQNRPTMGMVRSYGMSWKSTTNGTEATPPQMEASAPVIPPIPVPVREDSDDSCDSILKNTPIFPDSSQETFLPSIPQASCQNTLPSKETTNATLPTEASVALKRTIETVSRGVDKVIDTELVSKVSGPASMPSPTKNRSGYSENPRPPGPSQNKVSRNDRNRQRESQPLKTATRDQVNHKLQTGQSKQSQNMSATGLESTDTKIQKADERAGYFKNFTGTRKKNKKGRHNKSGSVTSGKLTRSDSSNFGSQGKQNVSAATPQGNKNSKNKLAPEEGRPLPHRLTSGGSAVSTSRRRRNLSGSSSTVPLRQNGIQQENTTLAPKSIPLATTPDHTNEVAFLQATINRRLLEVSSTLNQSTMMDKSAHAAPAAPMQRAKYEAPSTYSYHQPERTMFKAENRQFYPPQPSVQQSQKGYSMQNPTPHHIGQNQVPYNQKPQYPAIRPQIPQHHQIYHQNPQSHQAIHHQAQQTHQNHKSHQQVQTYGFHQNFPNSVKRGPENNIGYAASQIHTQQRIQHQQYPSGNFPFHQPQGQQKPPRFQGNNSHTAPPTPHRGNRYAANAVNQNAYTGAPYHRFATGQTNNGNYGSNIMPEFNRGHIRNRSNQSLHDYGRNPKKSTIIQAARYKPRSPSPPPIVKMSVRNKKLLWPIGPFIPLSTKTCSPWELDSTTFVNVFCTTVGVLRLPFSVEFLRRLKSALPPKHGDHIVTFPTILADSADMTPYWERCYYCQQFLFKYAKHLGFKAFEELSMKDWPRVEIMLGTDNTENSKFNIYLSQPDEKRLLFRCVEQKLGDSDKAPKATFFVTVHQTGVNQVQYSDPYLQEDKASLPPLDGSRDPRTAPEFQYNLPHYLCLNERRGLVTCGFTDIGVPAKRLNFHPFGKTNFDSLWYGMAHLQELVTADDNASVIDALCWDPDRVFGIPNVVNYCKKRTAVMMGNGEPKFVEHDEVLKLNCKAAAPPSPSRSHRADLVVTDDEFEWERESPQTKSSDVKNEDTKSIST</sequence>
<feature type="compositionally biased region" description="Polar residues" evidence="1">
    <location>
        <begin position="678"/>
        <end position="695"/>
    </location>
</feature>
<feature type="region of interest" description="Disordered" evidence="1">
    <location>
        <begin position="274"/>
        <end position="469"/>
    </location>
</feature>
<feature type="region of interest" description="Disordered" evidence="1">
    <location>
        <begin position="668"/>
        <end position="704"/>
    </location>
</feature>
<feature type="compositionally biased region" description="Basic residues" evidence="1">
    <location>
        <begin position="370"/>
        <end position="381"/>
    </location>
</feature>
<reference evidence="2 3" key="1">
    <citation type="submission" date="2019-10" db="EMBL/GenBank/DDBJ databases">
        <authorList>
            <person name="Palmer J.M."/>
        </authorList>
    </citation>
    <scope>NUCLEOTIDE SEQUENCE [LARGE SCALE GENOMIC DNA]</scope>
    <source>
        <strain evidence="2 3">TWF506</strain>
    </source>
</reference>
<feature type="compositionally biased region" description="Basic and acidic residues" evidence="1">
    <location>
        <begin position="306"/>
        <end position="328"/>
    </location>
</feature>
<organism evidence="2 3">
    <name type="scientific">Arthrobotrys conoides</name>
    <dbReference type="NCBI Taxonomy" id="74498"/>
    <lineage>
        <taxon>Eukaryota</taxon>
        <taxon>Fungi</taxon>
        <taxon>Dikarya</taxon>
        <taxon>Ascomycota</taxon>
        <taxon>Pezizomycotina</taxon>
        <taxon>Orbiliomycetes</taxon>
        <taxon>Orbiliales</taxon>
        <taxon>Orbiliaceae</taxon>
        <taxon>Arthrobotrys</taxon>
    </lineage>
</organism>
<feature type="compositionally biased region" description="Polar residues" evidence="1">
    <location>
        <begin position="282"/>
        <end position="292"/>
    </location>
</feature>
<dbReference type="EMBL" id="JAVHJM010000007">
    <property type="protein sequence ID" value="KAK6510845.1"/>
    <property type="molecule type" value="Genomic_DNA"/>
</dbReference>
<proteinExistence type="predicted"/>
<evidence type="ECO:0000313" key="3">
    <source>
        <dbReference type="Proteomes" id="UP001307849"/>
    </source>
</evidence>
<accession>A0AAN8N329</accession>
<feature type="region of interest" description="Disordered" evidence="1">
    <location>
        <begin position="82"/>
        <end position="133"/>
    </location>
</feature>
<feature type="compositionally biased region" description="Basic and acidic residues" evidence="1">
    <location>
        <begin position="350"/>
        <end position="362"/>
    </location>
</feature>
<feature type="compositionally biased region" description="Polar residues" evidence="1">
    <location>
        <begin position="382"/>
        <end position="416"/>
    </location>
</feature>
<keyword evidence="3" id="KW-1185">Reference proteome</keyword>
<protein>
    <submittedName>
        <fullName evidence="2">Uncharacterized protein</fullName>
    </submittedName>
</protein>
<feature type="compositionally biased region" description="Polar residues" evidence="1">
    <location>
        <begin position="107"/>
        <end position="126"/>
    </location>
</feature>
<feature type="region of interest" description="Disordered" evidence="1">
    <location>
        <begin position="1101"/>
        <end position="1146"/>
    </location>
</feature>